<evidence type="ECO:0000259" key="2">
    <source>
        <dbReference type="Pfam" id="PF16507"/>
    </source>
</evidence>
<feature type="compositionally biased region" description="Polar residues" evidence="1">
    <location>
        <begin position="20"/>
        <end position="32"/>
    </location>
</feature>
<proteinExistence type="predicted"/>
<dbReference type="Pfam" id="PF16507">
    <property type="entry name" value="HEAT_PSME4_mid"/>
    <property type="match status" value="1"/>
</dbReference>
<feature type="domain" description="Proteasome activator Blm10 middle HEAT repeats region" evidence="2">
    <location>
        <begin position="373"/>
        <end position="512"/>
    </location>
</feature>
<feature type="region of interest" description="Disordered" evidence="1">
    <location>
        <begin position="1"/>
        <end position="32"/>
    </location>
</feature>
<dbReference type="InterPro" id="IPR035309">
    <property type="entry name" value="PSME4"/>
</dbReference>
<dbReference type="GO" id="GO:0010499">
    <property type="term" value="P:proteasomal ubiquitin-independent protein catabolic process"/>
    <property type="evidence" value="ECO:0007669"/>
    <property type="project" value="TreeGrafter"/>
</dbReference>
<protein>
    <recommendedName>
        <fullName evidence="2">Proteasome activator Blm10 middle HEAT repeats region domain-containing protein</fullName>
    </recommendedName>
</protein>
<dbReference type="Proteomes" id="UP001432322">
    <property type="component" value="Unassembled WGS sequence"/>
</dbReference>
<dbReference type="EMBL" id="BTSY01000006">
    <property type="protein sequence ID" value="GMT34062.1"/>
    <property type="molecule type" value="Genomic_DNA"/>
</dbReference>
<gene>
    <name evidence="3" type="ORF">PFISCL1PPCAC_25359</name>
</gene>
<comment type="caution">
    <text evidence="3">The sequence shown here is derived from an EMBL/GenBank/DDBJ whole genome shotgun (WGS) entry which is preliminary data.</text>
</comment>
<evidence type="ECO:0000256" key="1">
    <source>
        <dbReference type="SAM" id="MobiDB-lite"/>
    </source>
</evidence>
<accession>A0AAV5WWB4</accession>
<evidence type="ECO:0000313" key="3">
    <source>
        <dbReference type="EMBL" id="GMT34062.1"/>
    </source>
</evidence>
<dbReference type="AlphaFoldDB" id="A0AAV5WWB4"/>
<dbReference type="PANTHER" id="PTHR32170:SF4">
    <property type="entry name" value="DUF3437 DOMAIN-CONTAINING PROTEIN-RELATED"/>
    <property type="match status" value="1"/>
</dbReference>
<sequence length="583" mass="65795">MSDSEGDDDLNCYSDDETGQVRSSRSSTSMTDLTKETAQTCLKTSRVITVNAGARIAALKEKKFTKPRPWPYLLPFTPDAEADQWINENMLNISACILIDDMSAALKDQLDVLMRYIGKYGLRFTKEQHIKLIKTIYGTKEEKLRILPVPGLIVRPKLNASIVHAAAGVFVLLVRGSKLTRADLVLDWRPIFEQFERCVLNKEKFIGAMEIQTAVASCTYFFEKGAEKDIWKRIRHYISPATMHIMATFVSRCLPTHGYTKEDFDMKKGDLVDDHFLPVLWHFYCKEEINDYWTDSVVGFFVRLTKDSPSAALPFCRPHIELIFTRLIRSLGLTAREGKVYISLDSASRAYQYYGKWIGYMLGTDPSVETHLLRLLSVVESHVHPSRNGTTEMATLLVSNLLLQLTVVIMKSPTKTFQPTVPLSLFQLPPLSDSTITAYVKALLSILVPALHGGMNGVAGSLLGELAFLRPGLVIPKILDQLYPSLSALCEPERLTNSLAALKRTLILIAADRVERGGYSEVRQPTKKDWLLERDQSSDLLRMAGLRKNNRRKRKLQSEFQDAQRSPVEKKKMARTSGEGLRT</sequence>
<feature type="non-terminal residue" evidence="3">
    <location>
        <position position="583"/>
    </location>
</feature>
<reference evidence="3" key="1">
    <citation type="submission" date="2023-10" db="EMBL/GenBank/DDBJ databases">
        <title>Genome assembly of Pristionchus species.</title>
        <authorList>
            <person name="Yoshida K."/>
            <person name="Sommer R.J."/>
        </authorList>
    </citation>
    <scope>NUCLEOTIDE SEQUENCE</scope>
    <source>
        <strain evidence="3">RS5133</strain>
    </source>
</reference>
<dbReference type="PANTHER" id="PTHR32170">
    <property type="entry name" value="PROTEASOME ACTIVATOR COMPLEX SUBUNIT 4"/>
    <property type="match status" value="1"/>
</dbReference>
<name>A0AAV5WWB4_9BILA</name>
<dbReference type="GO" id="GO:0005634">
    <property type="term" value="C:nucleus"/>
    <property type="evidence" value="ECO:0007669"/>
    <property type="project" value="TreeGrafter"/>
</dbReference>
<evidence type="ECO:0000313" key="4">
    <source>
        <dbReference type="Proteomes" id="UP001432322"/>
    </source>
</evidence>
<feature type="region of interest" description="Disordered" evidence="1">
    <location>
        <begin position="549"/>
        <end position="583"/>
    </location>
</feature>
<dbReference type="GO" id="GO:0070628">
    <property type="term" value="F:proteasome binding"/>
    <property type="evidence" value="ECO:0007669"/>
    <property type="project" value="InterPro"/>
</dbReference>
<keyword evidence="4" id="KW-1185">Reference proteome</keyword>
<organism evidence="3 4">
    <name type="scientific">Pristionchus fissidentatus</name>
    <dbReference type="NCBI Taxonomy" id="1538716"/>
    <lineage>
        <taxon>Eukaryota</taxon>
        <taxon>Metazoa</taxon>
        <taxon>Ecdysozoa</taxon>
        <taxon>Nematoda</taxon>
        <taxon>Chromadorea</taxon>
        <taxon>Rhabditida</taxon>
        <taxon>Rhabditina</taxon>
        <taxon>Diplogasteromorpha</taxon>
        <taxon>Diplogasteroidea</taxon>
        <taxon>Neodiplogasteridae</taxon>
        <taxon>Pristionchus</taxon>
    </lineage>
</organism>
<dbReference type="GO" id="GO:0005829">
    <property type="term" value="C:cytosol"/>
    <property type="evidence" value="ECO:0007669"/>
    <property type="project" value="TreeGrafter"/>
</dbReference>
<dbReference type="GO" id="GO:0016504">
    <property type="term" value="F:peptidase activator activity"/>
    <property type="evidence" value="ECO:0007669"/>
    <property type="project" value="InterPro"/>
</dbReference>
<feature type="compositionally biased region" description="Acidic residues" evidence="1">
    <location>
        <begin position="1"/>
        <end position="18"/>
    </location>
</feature>
<dbReference type="InterPro" id="IPR032430">
    <property type="entry name" value="Blm10_mid"/>
</dbReference>